<keyword evidence="4 9" id="KW-0121">Carboxypeptidase</keyword>
<dbReference type="Gene3D" id="6.10.250.940">
    <property type="match status" value="1"/>
</dbReference>
<evidence type="ECO:0000256" key="8">
    <source>
        <dbReference type="ARBA" id="ARBA00023180"/>
    </source>
</evidence>
<comment type="caution">
    <text evidence="11">The sequence shown here is derived from an EMBL/GenBank/DDBJ whole genome shotgun (WGS) entry which is preliminary data.</text>
</comment>
<evidence type="ECO:0000256" key="6">
    <source>
        <dbReference type="ARBA" id="ARBA00022801"/>
    </source>
</evidence>
<reference evidence="12" key="1">
    <citation type="submission" date="2024-07" db="EMBL/GenBank/DDBJ databases">
        <title>Two chromosome-level genome assemblies of Korean endemic species Abeliophyllum distichum and Forsythia ovata (Oleaceae).</title>
        <authorList>
            <person name="Jang H."/>
        </authorList>
    </citation>
    <scope>NUCLEOTIDE SEQUENCE [LARGE SCALE GENOMIC DNA]</scope>
</reference>
<sequence length="581" mass="64491">MSIRHMVVVIAATTTVILILVVRYIRLLEISPRSHHGGWRSTQQLLSISDAGVAASILSDDSLPENSSFFGLALDRLHHRLLAVVHRPATPSTPSFSALASHHLTTFNQLFLAPLPASPFPNSTVPSDVAVDFSGNAYVTDSANGVVFKVKIDGEASILSRSQAYGNSGLNGVVYNAKERDRIIKLPGQPGNVTFSQFSGYVTVDQKAGRALFYWLVESPASKKPESKPLVLWLNGGPGCSSIAYGASEEVGPFRVQPDGQTLTLSSFAWNKEANLLFLDSPAGVGFSYSNTSSDMVTGDQRTAKDAYKFLIKWFERFPQYKKRPFYIAGESYAGHYIPELSKIIVQRNKGVKNPIINFKGFLLGNPLLDDVLDNIGTFEYWWNHGLIGDSTYLELNKSCPYDSFLFPTNGCYEALSIAYSELGDINPYAIYQTPCTDLGTLQNNLKFPLPWTFRGNDQCIVKYTKIYMNRPEVQKAFHANISGISYPWTTCSDVIRGNWTDSPRSMLPIFQQLIAAGIRIWVFSGDTDAVLPLTATRYSIKALNLKTNTSWYAWYDNQKVGGWSQVYEGTDICNSERSRT</sequence>
<dbReference type="PROSITE" id="PS00131">
    <property type="entry name" value="CARBOXYPEPT_SER_SER"/>
    <property type="match status" value="1"/>
</dbReference>
<dbReference type="Pfam" id="PF00450">
    <property type="entry name" value="Peptidase_S10"/>
    <property type="match status" value="1"/>
</dbReference>
<evidence type="ECO:0000313" key="11">
    <source>
        <dbReference type="EMBL" id="KAL2465099.1"/>
    </source>
</evidence>
<keyword evidence="12" id="KW-1185">Reference proteome</keyword>
<keyword evidence="10" id="KW-0812">Transmembrane</keyword>
<accession>A0ABD1PQ44</accession>
<dbReference type="Gene3D" id="3.40.50.1820">
    <property type="entry name" value="alpha/beta hydrolase"/>
    <property type="match status" value="1"/>
</dbReference>
<evidence type="ECO:0000256" key="2">
    <source>
        <dbReference type="ARBA" id="ARBA00009431"/>
    </source>
</evidence>
<keyword evidence="6 9" id="KW-0378">Hydrolase</keyword>
<dbReference type="InterPro" id="IPR029058">
    <property type="entry name" value="AB_hydrolase_fold"/>
</dbReference>
<dbReference type="AlphaFoldDB" id="A0ABD1PQ44"/>
<protein>
    <recommendedName>
        <fullName evidence="9">Carboxypeptidase</fullName>
        <ecNumber evidence="9">3.4.16.-</ecNumber>
    </recommendedName>
</protein>
<evidence type="ECO:0000256" key="9">
    <source>
        <dbReference type="RuleBase" id="RU361156"/>
    </source>
</evidence>
<dbReference type="SUPFAM" id="SSF101898">
    <property type="entry name" value="NHL repeat"/>
    <property type="match status" value="1"/>
</dbReference>
<dbReference type="PANTHER" id="PTHR11802:SF306">
    <property type="entry name" value="SERINE CARBOXYPEPTIDASE-LIKE 28"/>
    <property type="match status" value="1"/>
</dbReference>
<keyword evidence="10" id="KW-1133">Transmembrane helix</keyword>
<evidence type="ECO:0000256" key="1">
    <source>
        <dbReference type="ARBA" id="ARBA00004613"/>
    </source>
</evidence>
<evidence type="ECO:0000256" key="5">
    <source>
        <dbReference type="ARBA" id="ARBA00022670"/>
    </source>
</evidence>
<comment type="subcellular location">
    <subcellularLocation>
        <location evidence="1">Secreted</location>
    </subcellularLocation>
</comment>
<keyword evidence="3" id="KW-0964">Secreted</keyword>
<dbReference type="PRINTS" id="PR00724">
    <property type="entry name" value="CRBOXYPTASEC"/>
</dbReference>
<organism evidence="11 12">
    <name type="scientific">Abeliophyllum distichum</name>
    <dbReference type="NCBI Taxonomy" id="126358"/>
    <lineage>
        <taxon>Eukaryota</taxon>
        <taxon>Viridiplantae</taxon>
        <taxon>Streptophyta</taxon>
        <taxon>Embryophyta</taxon>
        <taxon>Tracheophyta</taxon>
        <taxon>Spermatophyta</taxon>
        <taxon>Magnoliopsida</taxon>
        <taxon>eudicotyledons</taxon>
        <taxon>Gunneridae</taxon>
        <taxon>Pentapetalae</taxon>
        <taxon>asterids</taxon>
        <taxon>lamiids</taxon>
        <taxon>Lamiales</taxon>
        <taxon>Oleaceae</taxon>
        <taxon>Forsythieae</taxon>
        <taxon>Abeliophyllum</taxon>
    </lineage>
</organism>
<dbReference type="GO" id="GO:0005576">
    <property type="term" value="C:extracellular region"/>
    <property type="evidence" value="ECO:0007669"/>
    <property type="project" value="UniProtKB-SubCell"/>
</dbReference>
<keyword evidence="10" id="KW-0472">Membrane</keyword>
<keyword evidence="8" id="KW-0325">Glycoprotein</keyword>
<dbReference type="EMBL" id="JBFOLK010000013">
    <property type="protein sequence ID" value="KAL2465099.1"/>
    <property type="molecule type" value="Genomic_DNA"/>
</dbReference>
<dbReference type="PANTHER" id="PTHR11802">
    <property type="entry name" value="SERINE PROTEASE FAMILY S10 SERINE CARBOXYPEPTIDASE"/>
    <property type="match status" value="1"/>
</dbReference>
<name>A0ABD1PQ44_9LAMI</name>
<keyword evidence="5 9" id="KW-0645">Protease</keyword>
<dbReference type="InterPro" id="IPR001563">
    <property type="entry name" value="Peptidase_S10"/>
</dbReference>
<gene>
    <name evidence="11" type="ORF">Adt_40950</name>
</gene>
<dbReference type="Proteomes" id="UP001604336">
    <property type="component" value="Unassembled WGS sequence"/>
</dbReference>
<dbReference type="GO" id="GO:0006508">
    <property type="term" value="P:proteolysis"/>
    <property type="evidence" value="ECO:0007669"/>
    <property type="project" value="UniProtKB-KW"/>
</dbReference>
<dbReference type="InterPro" id="IPR018202">
    <property type="entry name" value="Ser_caboxypep_ser_AS"/>
</dbReference>
<evidence type="ECO:0000256" key="10">
    <source>
        <dbReference type="SAM" id="Phobius"/>
    </source>
</evidence>
<evidence type="ECO:0000256" key="3">
    <source>
        <dbReference type="ARBA" id="ARBA00022525"/>
    </source>
</evidence>
<evidence type="ECO:0000256" key="7">
    <source>
        <dbReference type="ARBA" id="ARBA00023157"/>
    </source>
</evidence>
<comment type="similarity">
    <text evidence="2 9">Belongs to the peptidase S10 family.</text>
</comment>
<evidence type="ECO:0000256" key="4">
    <source>
        <dbReference type="ARBA" id="ARBA00022645"/>
    </source>
</evidence>
<dbReference type="FunFam" id="3.40.50.1820:FF:000013">
    <property type="entry name" value="Carboxypeptidase"/>
    <property type="match status" value="1"/>
</dbReference>
<dbReference type="GO" id="GO:0004185">
    <property type="term" value="F:serine-type carboxypeptidase activity"/>
    <property type="evidence" value="ECO:0007669"/>
    <property type="project" value="UniProtKB-UniRule"/>
</dbReference>
<dbReference type="EC" id="3.4.16.-" evidence="9"/>
<proteinExistence type="inferred from homology"/>
<feature type="transmembrane region" description="Helical" evidence="10">
    <location>
        <begin position="6"/>
        <end position="25"/>
    </location>
</feature>
<keyword evidence="7" id="KW-1015">Disulfide bond</keyword>
<dbReference type="Gene3D" id="3.40.50.11320">
    <property type="match status" value="1"/>
</dbReference>
<dbReference type="SUPFAM" id="SSF53474">
    <property type="entry name" value="alpha/beta-Hydrolases"/>
    <property type="match status" value="1"/>
</dbReference>
<evidence type="ECO:0000313" key="12">
    <source>
        <dbReference type="Proteomes" id="UP001604336"/>
    </source>
</evidence>